<comment type="caution">
    <text evidence="6">The sequence shown here is derived from an EMBL/GenBank/DDBJ whole genome shotgun (WGS) entry which is preliminary data.</text>
</comment>
<dbReference type="InterPro" id="IPR036390">
    <property type="entry name" value="WH_DNA-bd_sf"/>
</dbReference>
<dbReference type="RefSeq" id="WP_071473603.1">
    <property type="nucleotide sequence ID" value="NZ_MDKE01000044.1"/>
</dbReference>
<sequence>MNSSLRHLNSLRAFEAAARHCSFAKAAQELNVSHSVVSQHIKNLELWFGTKLFVRYGNRIELSDDGRMLMPQVANGFQILRDACESLLHQNQTGTVTVCAEPAIASRWLRRKITEFCGEYPRIEVDLKPVWTPLVTGDPSSSIVIHFEERIPANSTSQQRWFPIDGFPACSPELYKKIVYADAVALFYDLPLLHDSGRQTWQQWFSKYLPERREWEKGKVYSDLSLAIDAAVDGEGIILADNIICRKEIESGSLVRLDNRAIRCTWYSVATDNNKMQHPPVATFQSWLMEQFANIDFGAS</sequence>
<dbReference type="InterPro" id="IPR005119">
    <property type="entry name" value="LysR_subst-bd"/>
</dbReference>
<keyword evidence="3" id="KW-0238">DNA-binding</keyword>
<dbReference type="STRING" id="1414654.BFR47_04330"/>
<name>A0A1J4QDZ6_9GAMM</name>
<evidence type="ECO:0000259" key="5">
    <source>
        <dbReference type="PROSITE" id="PS50931"/>
    </source>
</evidence>
<dbReference type="PANTHER" id="PTHR30537:SF26">
    <property type="entry name" value="GLYCINE CLEAVAGE SYSTEM TRANSCRIPTIONAL ACTIVATOR"/>
    <property type="match status" value="1"/>
</dbReference>
<dbReference type="OrthoDB" id="6787458at2"/>
<evidence type="ECO:0000256" key="4">
    <source>
        <dbReference type="ARBA" id="ARBA00023163"/>
    </source>
</evidence>
<feature type="domain" description="HTH lysR-type" evidence="5">
    <location>
        <begin position="1"/>
        <end position="63"/>
    </location>
</feature>
<gene>
    <name evidence="6" type="ORF">BFR47_04330</name>
</gene>
<evidence type="ECO:0000256" key="1">
    <source>
        <dbReference type="ARBA" id="ARBA00009437"/>
    </source>
</evidence>
<evidence type="ECO:0000313" key="7">
    <source>
        <dbReference type="Proteomes" id="UP000243073"/>
    </source>
</evidence>
<evidence type="ECO:0000256" key="3">
    <source>
        <dbReference type="ARBA" id="ARBA00023125"/>
    </source>
</evidence>
<dbReference type="Pfam" id="PF00126">
    <property type="entry name" value="HTH_1"/>
    <property type="match status" value="1"/>
</dbReference>
<keyword evidence="2" id="KW-0805">Transcription regulation</keyword>
<dbReference type="Gene3D" id="1.10.10.10">
    <property type="entry name" value="Winged helix-like DNA-binding domain superfamily/Winged helix DNA-binding domain"/>
    <property type="match status" value="1"/>
</dbReference>
<dbReference type="Gene3D" id="3.40.190.10">
    <property type="entry name" value="Periplasmic binding protein-like II"/>
    <property type="match status" value="2"/>
</dbReference>
<dbReference type="Proteomes" id="UP000243073">
    <property type="component" value="Unassembled WGS sequence"/>
</dbReference>
<dbReference type="GO" id="GO:0003700">
    <property type="term" value="F:DNA-binding transcription factor activity"/>
    <property type="evidence" value="ECO:0007669"/>
    <property type="project" value="InterPro"/>
</dbReference>
<dbReference type="GO" id="GO:0043565">
    <property type="term" value="F:sequence-specific DNA binding"/>
    <property type="evidence" value="ECO:0007669"/>
    <property type="project" value="TreeGrafter"/>
</dbReference>
<evidence type="ECO:0000313" key="6">
    <source>
        <dbReference type="EMBL" id="OIN06588.1"/>
    </source>
</evidence>
<dbReference type="Pfam" id="PF03466">
    <property type="entry name" value="LysR_substrate"/>
    <property type="match status" value="1"/>
</dbReference>
<dbReference type="PANTHER" id="PTHR30537">
    <property type="entry name" value="HTH-TYPE TRANSCRIPTIONAL REGULATOR"/>
    <property type="match status" value="1"/>
</dbReference>
<dbReference type="InterPro" id="IPR000847">
    <property type="entry name" value="LysR_HTH_N"/>
</dbReference>
<dbReference type="SUPFAM" id="SSF46785">
    <property type="entry name" value="Winged helix' DNA-binding domain"/>
    <property type="match status" value="1"/>
</dbReference>
<organism evidence="6 7">
    <name type="scientific">Oceanisphaera psychrotolerans</name>
    <dbReference type="NCBI Taxonomy" id="1414654"/>
    <lineage>
        <taxon>Bacteria</taxon>
        <taxon>Pseudomonadati</taxon>
        <taxon>Pseudomonadota</taxon>
        <taxon>Gammaproteobacteria</taxon>
        <taxon>Aeromonadales</taxon>
        <taxon>Aeromonadaceae</taxon>
        <taxon>Oceanisphaera</taxon>
    </lineage>
</organism>
<comment type="similarity">
    <text evidence="1">Belongs to the LysR transcriptional regulatory family.</text>
</comment>
<dbReference type="GO" id="GO:0006351">
    <property type="term" value="P:DNA-templated transcription"/>
    <property type="evidence" value="ECO:0007669"/>
    <property type="project" value="TreeGrafter"/>
</dbReference>
<keyword evidence="7" id="KW-1185">Reference proteome</keyword>
<dbReference type="PROSITE" id="PS50931">
    <property type="entry name" value="HTH_LYSR"/>
    <property type="match status" value="1"/>
</dbReference>
<proteinExistence type="inferred from homology"/>
<dbReference type="EMBL" id="MDKE01000044">
    <property type="protein sequence ID" value="OIN06588.1"/>
    <property type="molecule type" value="Genomic_DNA"/>
</dbReference>
<evidence type="ECO:0000256" key="2">
    <source>
        <dbReference type="ARBA" id="ARBA00023015"/>
    </source>
</evidence>
<accession>A0A1J4QDZ6</accession>
<keyword evidence="4" id="KW-0804">Transcription</keyword>
<dbReference type="SUPFAM" id="SSF53850">
    <property type="entry name" value="Periplasmic binding protein-like II"/>
    <property type="match status" value="1"/>
</dbReference>
<dbReference type="AlphaFoldDB" id="A0A1J4QDZ6"/>
<protein>
    <recommendedName>
        <fullName evidence="5">HTH lysR-type domain-containing protein</fullName>
    </recommendedName>
</protein>
<dbReference type="InterPro" id="IPR058163">
    <property type="entry name" value="LysR-type_TF_proteobact-type"/>
</dbReference>
<dbReference type="InterPro" id="IPR036388">
    <property type="entry name" value="WH-like_DNA-bd_sf"/>
</dbReference>
<reference evidence="6 7" key="1">
    <citation type="submission" date="2016-07" db="EMBL/GenBank/DDBJ databases">
        <title>Draft Genome Sequence of Oceanisphaera psychrotolerans, isolated from coastal sediment samples.</title>
        <authorList>
            <person name="Zhuo S."/>
            <person name="Ruan Z."/>
        </authorList>
    </citation>
    <scope>NUCLEOTIDE SEQUENCE [LARGE SCALE GENOMIC DNA]</scope>
    <source>
        <strain evidence="6 7">LAM-WHM-ZC</strain>
    </source>
</reference>
<dbReference type="PRINTS" id="PR00039">
    <property type="entry name" value="HTHLYSR"/>
</dbReference>